<proteinExistence type="predicted"/>
<evidence type="ECO:0000313" key="4">
    <source>
        <dbReference type="EMBL" id="SHI81922.1"/>
    </source>
</evidence>
<feature type="signal peptide" evidence="2">
    <location>
        <begin position="1"/>
        <end position="26"/>
    </location>
</feature>
<dbReference type="InterPro" id="IPR001119">
    <property type="entry name" value="SLH_dom"/>
</dbReference>
<dbReference type="Pfam" id="PF00395">
    <property type="entry name" value="SLH"/>
    <property type="match status" value="2"/>
</dbReference>
<keyword evidence="1" id="KW-0677">Repeat</keyword>
<organism evidence="4 5">
    <name type="scientific">Lutispora thermophila DSM 19022</name>
    <dbReference type="NCBI Taxonomy" id="1122184"/>
    <lineage>
        <taxon>Bacteria</taxon>
        <taxon>Bacillati</taxon>
        <taxon>Bacillota</taxon>
        <taxon>Clostridia</taxon>
        <taxon>Lutisporales</taxon>
        <taxon>Lutisporaceae</taxon>
        <taxon>Lutispora</taxon>
    </lineage>
</organism>
<dbReference type="Proteomes" id="UP000184442">
    <property type="component" value="Unassembled WGS sequence"/>
</dbReference>
<evidence type="ECO:0000259" key="3">
    <source>
        <dbReference type="PROSITE" id="PS51272"/>
    </source>
</evidence>
<dbReference type="PROSITE" id="PS51272">
    <property type="entry name" value="SLH"/>
    <property type="match status" value="2"/>
</dbReference>
<protein>
    <submittedName>
        <fullName evidence="4">S-layer homology domain-containing protein</fullName>
    </submittedName>
</protein>
<dbReference type="STRING" id="1122184.SAMN02745176_01493"/>
<feature type="chain" id="PRO_5012432195" evidence="2">
    <location>
        <begin position="27"/>
        <end position="520"/>
    </location>
</feature>
<keyword evidence="2" id="KW-0732">Signal</keyword>
<accession>A0A1M6E8Y6</accession>
<evidence type="ECO:0000256" key="2">
    <source>
        <dbReference type="SAM" id="SignalP"/>
    </source>
</evidence>
<dbReference type="OrthoDB" id="9808890at2"/>
<gene>
    <name evidence="4" type="ORF">SAMN02745176_01493</name>
</gene>
<reference evidence="4 5" key="1">
    <citation type="submission" date="2016-11" db="EMBL/GenBank/DDBJ databases">
        <authorList>
            <person name="Jaros S."/>
            <person name="Januszkiewicz K."/>
            <person name="Wedrychowicz H."/>
        </authorList>
    </citation>
    <scope>NUCLEOTIDE SEQUENCE [LARGE SCALE GENOMIC DNA]</scope>
    <source>
        <strain evidence="4 5">DSM 19022</strain>
    </source>
</reference>
<keyword evidence="5" id="KW-1185">Reference proteome</keyword>
<dbReference type="AlphaFoldDB" id="A0A1M6E8Y6"/>
<evidence type="ECO:0000313" key="5">
    <source>
        <dbReference type="Proteomes" id="UP000184442"/>
    </source>
</evidence>
<sequence>MIKRTLSIVLILCLMMTVLFSVPVFAAPVTITLDKTEYTVQEKIKAKFDGLTDEMFEDGTWIGLAPEGARYQNTSYRAYVNELPLNNVYEFDAPYEYGKYELRLLDTDSKLLASASFSVVGSKTKEGDITVSKKEVLLSEPMSVTINGLTDGQIENGAWFGVARYDEKLENTPYMQYVRDLPANNTYQFNAPYNFGKYEIRVFSNYDATPESFFGKVEFVVVSSKAKPGDIVLSKTSVAPNESMTVTVNGLTPGEIEEGAWLGISKYDEKLQNTSYRTHIAYLKVGNIYEFQAPEEPGKYEVRVFCKGGLDEAEYEYGMFGKAEFIVSGAPVQEITPGTNGLSAWAASDVNKAVENQLVTEKVLSEFPKDITREEFCELAVLLYEKMTGTKAAPVASNPFSDTKNPEILKAYKLGIVGGVGEGKFAPNNKVTRQEIAVMLLRALKAVMPAIDTSAQFKTKFQDEGQIASWALEAVKFMNSHDVIKGTETGGVSYILPHGNTTREQAISLVLRIFNKFTGL</sequence>
<dbReference type="RefSeq" id="WP_073025596.1">
    <property type="nucleotide sequence ID" value="NZ_FQZS01000008.1"/>
</dbReference>
<evidence type="ECO:0000256" key="1">
    <source>
        <dbReference type="ARBA" id="ARBA00022737"/>
    </source>
</evidence>
<feature type="domain" description="SLH" evidence="3">
    <location>
        <begin position="391"/>
        <end position="454"/>
    </location>
</feature>
<name>A0A1M6E8Y6_9FIRM</name>
<dbReference type="EMBL" id="FQZS01000008">
    <property type="protein sequence ID" value="SHI81922.1"/>
    <property type="molecule type" value="Genomic_DNA"/>
</dbReference>
<feature type="domain" description="SLH" evidence="3">
    <location>
        <begin position="458"/>
        <end position="520"/>
    </location>
</feature>